<reference evidence="2 3" key="1">
    <citation type="submission" date="2017-06" db="EMBL/GenBank/DDBJ databases">
        <title>Ant-infecting Ophiocordyceps genomes reveal a high diversity of potential behavioral manipulation genes and a possible major role for enterotoxins.</title>
        <authorList>
            <person name="De Bekker C."/>
            <person name="Evans H.C."/>
            <person name="Brachmann A."/>
            <person name="Hughes D.P."/>
        </authorList>
    </citation>
    <scope>NUCLEOTIDE SEQUENCE [LARGE SCALE GENOMIC DNA]</scope>
    <source>
        <strain evidence="2 3">1348a</strain>
    </source>
</reference>
<dbReference type="EMBL" id="NJEU01000917">
    <property type="protein sequence ID" value="PHH69571.1"/>
    <property type="molecule type" value="Genomic_DNA"/>
</dbReference>
<keyword evidence="3" id="KW-1185">Reference proteome</keyword>
<keyword evidence="1" id="KW-0732">Signal</keyword>
<dbReference type="Proteomes" id="UP000224854">
    <property type="component" value="Unassembled WGS sequence"/>
</dbReference>
<evidence type="ECO:0000313" key="3">
    <source>
        <dbReference type="Proteomes" id="UP000224854"/>
    </source>
</evidence>
<sequence>MLARMSRTTLCCKILVLVAATRLAQHPNLTSPTFSPALSLRTMPPSRIHEKPAPRRAPKGFWSATYHVLTAPENASMVRSIAAFGAAVAFLASPWGEILLPPA</sequence>
<evidence type="ECO:0000313" key="2">
    <source>
        <dbReference type="EMBL" id="PHH69571.1"/>
    </source>
</evidence>
<organism evidence="2 3">
    <name type="scientific">Ophiocordyceps australis</name>
    <dbReference type="NCBI Taxonomy" id="1399860"/>
    <lineage>
        <taxon>Eukaryota</taxon>
        <taxon>Fungi</taxon>
        <taxon>Dikarya</taxon>
        <taxon>Ascomycota</taxon>
        <taxon>Pezizomycotina</taxon>
        <taxon>Sordariomycetes</taxon>
        <taxon>Hypocreomycetidae</taxon>
        <taxon>Hypocreales</taxon>
        <taxon>Ophiocordycipitaceae</taxon>
        <taxon>Ophiocordyceps</taxon>
    </lineage>
</organism>
<accession>A0A2C5YRN2</accession>
<feature type="signal peptide" evidence="1">
    <location>
        <begin position="1"/>
        <end position="24"/>
    </location>
</feature>
<comment type="caution">
    <text evidence="2">The sequence shown here is derived from an EMBL/GenBank/DDBJ whole genome shotgun (WGS) entry which is preliminary data.</text>
</comment>
<evidence type="ECO:0008006" key="4">
    <source>
        <dbReference type="Google" id="ProtNLM"/>
    </source>
</evidence>
<feature type="chain" id="PRO_5012744901" description="TOM core complex subunit Tom6" evidence="1">
    <location>
        <begin position="25"/>
        <end position="103"/>
    </location>
</feature>
<gene>
    <name evidence="2" type="ORF">CDD82_7667</name>
</gene>
<proteinExistence type="predicted"/>
<protein>
    <recommendedName>
        <fullName evidence="4">TOM core complex subunit Tom6</fullName>
    </recommendedName>
</protein>
<evidence type="ECO:0000256" key="1">
    <source>
        <dbReference type="SAM" id="SignalP"/>
    </source>
</evidence>
<name>A0A2C5YRN2_9HYPO</name>
<dbReference type="AlphaFoldDB" id="A0A2C5YRN2"/>
<dbReference type="OrthoDB" id="5403997at2759"/>